<dbReference type="RefSeq" id="XP_022388815.1">
    <property type="nucleotide sequence ID" value="XM_022533803.1"/>
</dbReference>
<comment type="caution">
    <text evidence="1">The sequence shown here is derived from an EMBL/GenBank/DDBJ whole genome shotgun (WGS) entry which is preliminary data.</text>
</comment>
<dbReference type="EMBL" id="LYCR01000046">
    <property type="protein sequence ID" value="OGM45098.1"/>
    <property type="molecule type" value="Genomic_DNA"/>
</dbReference>
<name>A0A1F8A1B7_9EURO</name>
<dbReference type="OrthoDB" id="288590at2759"/>
<evidence type="ECO:0000313" key="2">
    <source>
        <dbReference type="Proteomes" id="UP000179179"/>
    </source>
</evidence>
<dbReference type="STRING" id="109264.A0A1F8A1B7"/>
<reference evidence="1 2" key="1">
    <citation type="journal article" date="2016" name="Genome Biol. Evol.">
        <title>Draft genome sequence of an aflatoxigenic Aspergillus species, A. bombycis.</title>
        <authorList>
            <person name="Moore G.G."/>
            <person name="Mack B.M."/>
            <person name="Beltz S.B."/>
            <person name="Gilbert M.K."/>
        </authorList>
    </citation>
    <scope>NUCLEOTIDE SEQUENCE [LARGE SCALE GENOMIC DNA]</scope>
    <source>
        <strain evidence="2">NRRL 26010</strain>
    </source>
</reference>
<keyword evidence="2" id="KW-1185">Reference proteome</keyword>
<sequence>MTTTQITVSHSLATPDVPQSSVTESPTVSLLVSSWTRSQSVLDLVNTLTTEYVQSILSSLSAIADTDLTAARSAYNVKFRLCDHNPITAGPEYLNGCGAHVDYGAINIAFKDGPPGLELKDANVLGSWIPVPGDATVTLTGWCVLILSGGRIAAARYHVRRIPDVRRLGVAFIIITLV</sequence>
<proteinExistence type="predicted"/>
<dbReference type="AlphaFoldDB" id="A0A1F8A1B7"/>
<dbReference type="InterPro" id="IPR027443">
    <property type="entry name" value="IPNS-like_sf"/>
</dbReference>
<evidence type="ECO:0008006" key="3">
    <source>
        <dbReference type="Google" id="ProtNLM"/>
    </source>
</evidence>
<dbReference type="Gene3D" id="2.60.120.330">
    <property type="entry name" value="B-lactam Antibiotic, Isopenicillin N Synthase, Chain"/>
    <property type="match status" value="1"/>
</dbReference>
<protein>
    <recommendedName>
        <fullName evidence="3">Isopenicillin N synthase-like Fe(2+) 2OG dioxygenase domain-containing protein</fullName>
    </recommendedName>
</protein>
<gene>
    <name evidence="1" type="ORF">ABOM_006674</name>
</gene>
<accession>A0A1F8A1B7</accession>
<dbReference type="Proteomes" id="UP000179179">
    <property type="component" value="Unassembled WGS sequence"/>
</dbReference>
<evidence type="ECO:0000313" key="1">
    <source>
        <dbReference type="EMBL" id="OGM45098.1"/>
    </source>
</evidence>
<dbReference type="GeneID" id="34450064"/>
<dbReference type="SUPFAM" id="SSF51197">
    <property type="entry name" value="Clavaminate synthase-like"/>
    <property type="match status" value="1"/>
</dbReference>
<organism evidence="1 2">
    <name type="scientific">Aspergillus bombycis</name>
    <dbReference type="NCBI Taxonomy" id="109264"/>
    <lineage>
        <taxon>Eukaryota</taxon>
        <taxon>Fungi</taxon>
        <taxon>Dikarya</taxon>
        <taxon>Ascomycota</taxon>
        <taxon>Pezizomycotina</taxon>
        <taxon>Eurotiomycetes</taxon>
        <taxon>Eurotiomycetidae</taxon>
        <taxon>Eurotiales</taxon>
        <taxon>Aspergillaceae</taxon>
        <taxon>Aspergillus</taxon>
    </lineage>
</organism>